<dbReference type="EMBL" id="MU118047">
    <property type="protein sequence ID" value="KAF9646855.1"/>
    <property type="molecule type" value="Genomic_DNA"/>
</dbReference>
<evidence type="ECO:0000313" key="1">
    <source>
        <dbReference type="EMBL" id="KAF9646855.1"/>
    </source>
</evidence>
<dbReference type="Proteomes" id="UP000886501">
    <property type="component" value="Unassembled WGS sequence"/>
</dbReference>
<keyword evidence="2" id="KW-1185">Reference proteome</keyword>
<sequence length="841" mass="92049">MSARVDRIFNIQSIVLNGHHPTTDFFFFLTITVPLSYGLLLTDKLSRPLLSPMTSVETVSPFLQATVPILQPSHLEGDPTLATEILPGPPSLLSVQQSAVRKDTKKPSFTLSYLPTSDPGSTYSVLGLAHTPTVVSMGVDGPRRKRPRTSKISPMSTLQPRISTRARQANSSAIVANANSHEAATTWSALPQDITVRSSPPPDTDEPMASRSNSVSNLDEATPQAEIRVNGTDRSVTRKDKGKGKEKEKGAANGKAAEEPLAITYNLNEFGPPPANEDHCSSCQSFGSLVYCDGCPRAFHLWCLDPPMEPQDLPEGDKRWFCPACVMQRESSSRSTTQAGIITPLLHQLTSSIPTEFRLPEEIRTHFKDVGTSAKGAYVDTSKIKLPRLNRHGQLEDRDPHRLKDRNGDPILCFRCGLSALPYHDTPVQRKRPRKASQRPVNTEGWKSIVSCDYCDLSWHLDCIDPPLDSMPLFGIKWMCPNHADQVYKSKRRVPKQHAGFIEITKPRQRNNGNIEVVQSDYLTAEEQKVLVDEVTINGRRYRIPERVIRLDFWNRISGIPLENPCDDSTASSPLTSLSSLDDGSEVLDQNLHDRLYSIDDIEAAQVLSAFQTRNVDTPAASERVIQPHYDLESDLSPQPTSTHAIARSDPITNGSRPSKRKVEEEILPEACSSSKSPVSRTAVTQSTSVSTSHRRSSRKPAPSKRLKIEDTGSIDSPLTSISPPPPSKPLRSRSGGNPTPAHSEKSQSVHNDITTSPDDEAKDPNTTTPPLTLPKSVPSSPTKLASLAPSKSESGGTTTSLKIRLPSRANALSSVSATSTTQSTSNTETGNGVKTRKAKR</sequence>
<evidence type="ECO:0000313" key="2">
    <source>
        <dbReference type="Proteomes" id="UP000886501"/>
    </source>
</evidence>
<reference evidence="1" key="2">
    <citation type="journal article" date="2020" name="Nat. Commun.">
        <title>Large-scale genome sequencing of mycorrhizal fungi provides insights into the early evolution of symbiotic traits.</title>
        <authorList>
            <person name="Miyauchi S."/>
            <person name="Kiss E."/>
            <person name="Kuo A."/>
            <person name="Drula E."/>
            <person name="Kohler A."/>
            <person name="Sanchez-Garcia M."/>
            <person name="Morin E."/>
            <person name="Andreopoulos B."/>
            <person name="Barry K.W."/>
            <person name="Bonito G."/>
            <person name="Buee M."/>
            <person name="Carver A."/>
            <person name="Chen C."/>
            <person name="Cichocki N."/>
            <person name="Clum A."/>
            <person name="Culley D."/>
            <person name="Crous P.W."/>
            <person name="Fauchery L."/>
            <person name="Girlanda M."/>
            <person name="Hayes R.D."/>
            <person name="Keri Z."/>
            <person name="LaButti K."/>
            <person name="Lipzen A."/>
            <person name="Lombard V."/>
            <person name="Magnuson J."/>
            <person name="Maillard F."/>
            <person name="Murat C."/>
            <person name="Nolan M."/>
            <person name="Ohm R.A."/>
            <person name="Pangilinan J."/>
            <person name="Pereira M.F."/>
            <person name="Perotto S."/>
            <person name="Peter M."/>
            <person name="Pfister S."/>
            <person name="Riley R."/>
            <person name="Sitrit Y."/>
            <person name="Stielow J.B."/>
            <person name="Szollosi G."/>
            <person name="Zifcakova L."/>
            <person name="Stursova M."/>
            <person name="Spatafora J.W."/>
            <person name="Tedersoo L."/>
            <person name="Vaario L.M."/>
            <person name="Yamada A."/>
            <person name="Yan M."/>
            <person name="Wang P."/>
            <person name="Xu J."/>
            <person name="Bruns T."/>
            <person name="Baldrian P."/>
            <person name="Vilgalys R."/>
            <person name="Dunand C."/>
            <person name="Henrissat B."/>
            <person name="Grigoriev I.V."/>
            <person name="Hibbett D."/>
            <person name="Nagy L.G."/>
            <person name="Martin F.M."/>
        </authorList>
    </citation>
    <scope>NUCLEOTIDE SEQUENCE</scope>
    <source>
        <strain evidence="1">P2</strain>
    </source>
</reference>
<organism evidence="1 2">
    <name type="scientific">Thelephora ganbajun</name>
    <name type="common">Ganba fungus</name>
    <dbReference type="NCBI Taxonomy" id="370292"/>
    <lineage>
        <taxon>Eukaryota</taxon>
        <taxon>Fungi</taxon>
        <taxon>Dikarya</taxon>
        <taxon>Basidiomycota</taxon>
        <taxon>Agaricomycotina</taxon>
        <taxon>Agaricomycetes</taxon>
        <taxon>Thelephorales</taxon>
        <taxon>Thelephoraceae</taxon>
        <taxon>Thelephora</taxon>
    </lineage>
</organism>
<protein>
    <submittedName>
        <fullName evidence="1">Uncharacterized protein</fullName>
    </submittedName>
</protein>
<proteinExistence type="predicted"/>
<gene>
    <name evidence="1" type="ORF">BDM02DRAFT_2882724</name>
</gene>
<name>A0ACB6ZAZ3_THEGA</name>
<accession>A0ACB6ZAZ3</accession>
<comment type="caution">
    <text evidence="1">The sequence shown here is derived from an EMBL/GenBank/DDBJ whole genome shotgun (WGS) entry which is preliminary data.</text>
</comment>
<reference evidence="1" key="1">
    <citation type="submission" date="2019-10" db="EMBL/GenBank/DDBJ databases">
        <authorList>
            <consortium name="DOE Joint Genome Institute"/>
            <person name="Kuo A."/>
            <person name="Miyauchi S."/>
            <person name="Kiss E."/>
            <person name="Drula E."/>
            <person name="Kohler A."/>
            <person name="Sanchez-Garcia M."/>
            <person name="Andreopoulos B."/>
            <person name="Barry K.W."/>
            <person name="Bonito G."/>
            <person name="Buee M."/>
            <person name="Carver A."/>
            <person name="Chen C."/>
            <person name="Cichocki N."/>
            <person name="Clum A."/>
            <person name="Culley D."/>
            <person name="Crous P.W."/>
            <person name="Fauchery L."/>
            <person name="Girlanda M."/>
            <person name="Hayes R."/>
            <person name="Keri Z."/>
            <person name="Labutti K."/>
            <person name="Lipzen A."/>
            <person name="Lombard V."/>
            <person name="Magnuson J."/>
            <person name="Maillard F."/>
            <person name="Morin E."/>
            <person name="Murat C."/>
            <person name="Nolan M."/>
            <person name="Ohm R."/>
            <person name="Pangilinan J."/>
            <person name="Pereira M."/>
            <person name="Perotto S."/>
            <person name="Peter M."/>
            <person name="Riley R."/>
            <person name="Sitrit Y."/>
            <person name="Stielow B."/>
            <person name="Szollosi G."/>
            <person name="Zifcakova L."/>
            <person name="Stursova M."/>
            <person name="Spatafora J.W."/>
            <person name="Tedersoo L."/>
            <person name="Vaario L.-M."/>
            <person name="Yamada A."/>
            <person name="Yan M."/>
            <person name="Wang P."/>
            <person name="Xu J."/>
            <person name="Bruns T."/>
            <person name="Baldrian P."/>
            <person name="Vilgalys R."/>
            <person name="Henrissat B."/>
            <person name="Grigoriev I.V."/>
            <person name="Hibbett D."/>
            <person name="Nagy L.G."/>
            <person name="Martin F.M."/>
        </authorList>
    </citation>
    <scope>NUCLEOTIDE SEQUENCE</scope>
    <source>
        <strain evidence="1">P2</strain>
    </source>
</reference>